<evidence type="ECO:0000256" key="1">
    <source>
        <dbReference type="ARBA" id="ARBA00022737"/>
    </source>
</evidence>
<keyword evidence="4" id="KW-0175">Coiled coil</keyword>
<organism evidence="7">
    <name type="scientific">freshwater metagenome</name>
    <dbReference type="NCBI Taxonomy" id="449393"/>
    <lineage>
        <taxon>unclassified sequences</taxon>
        <taxon>metagenomes</taxon>
        <taxon>ecological metagenomes</taxon>
    </lineage>
</organism>
<accession>A0A6J6NF91</accession>
<dbReference type="PANTHER" id="PTHR42855">
    <property type="entry name" value="ABC TRANSPORTER ATP-BINDING SUBUNIT"/>
    <property type="match status" value="1"/>
</dbReference>
<gene>
    <name evidence="7" type="ORF">UFOPK2399_00203</name>
</gene>
<feature type="compositionally biased region" description="Low complexity" evidence="5">
    <location>
        <begin position="536"/>
        <end position="549"/>
    </location>
</feature>
<evidence type="ECO:0000256" key="5">
    <source>
        <dbReference type="SAM" id="MobiDB-lite"/>
    </source>
</evidence>
<dbReference type="InterPro" id="IPR051309">
    <property type="entry name" value="ABCF_ATPase"/>
</dbReference>
<feature type="region of interest" description="Disordered" evidence="5">
    <location>
        <begin position="533"/>
        <end position="557"/>
    </location>
</feature>
<feature type="domain" description="ABC transporter" evidence="6">
    <location>
        <begin position="4"/>
        <end position="256"/>
    </location>
</feature>
<reference evidence="7" key="1">
    <citation type="submission" date="2020-05" db="EMBL/GenBank/DDBJ databases">
        <authorList>
            <person name="Chiriac C."/>
            <person name="Salcher M."/>
            <person name="Ghai R."/>
            <person name="Kavagutti S V."/>
        </authorList>
    </citation>
    <scope>NUCLEOTIDE SEQUENCE</scope>
</reference>
<dbReference type="InterPro" id="IPR027417">
    <property type="entry name" value="P-loop_NTPase"/>
</dbReference>
<dbReference type="InterPro" id="IPR003439">
    <property type="entry name" value="ABC_transporter-like_ATP-bd"/>
</dbReference>
<protein>
    <submittedName>
        <fullName evidence="7">Unannotated protein</fullName>
    </submittedName>
</protein>
<evidence type="ECO:0000259" key="6">
    <source>
        <dbReference type="PROSITE" id="PS50893"/>
    </source>
</evidence>
<dbReference type="EMBL" id="CAEZXP010000001">
    <property type="protein sequence ID" value="CAB4684816.1"/>
    <property type="molecule type" value="Genomic_DNA"/>
</dbReference>
<dbReference type="AlphaFoldDB" id="A0A6J6NF91"/>
<keyword evidence="1" id="KW-0677">Repeat</keyword>
<dbReference type="Pfam" id="PF12848">
    <property type="entry name" value="ABC_tran_Xtn"/>
    <property type="match status" value="1"/>
</dbReference>
<dbReference type="GO" id="GO:0016887">
    <property type="term" value="F:ATP hydrolysis activity"/>
    <property type="evidence" value="ECO:0007669"/>
    <property type="project" value="InterPro"/>
</dbReference>
<dbReference type="PANTHER" id="PTHR42855:SF2">
    <property type="entry name" value="DRUG RESISTANCE ABC TRANSPORTER,ATP-BINDING PROTEIN"/>
    <property type="match status" value="1"/>
</dbReference>
<evidence type="ECO:0000256" key="2">
    <source>
        <dbReference type="ARBA" id="ARBA00022741"/>
    </source>
</evidence>
<proteinExistence type="predicted"/>
<dbReference type="Gene3D" id="3.40.50.300">
    <property type="entry name" value="P-loop containing nucleotide triphosphate hydrolases"/>
    <property type="match status" value="2"/>
</dbReference>
<dbReference type="FunFam" id="3.40.50.300:FF:000011">
    <property type="entry name" value="Putative ABC transporter ATP-binding component"/>
    <property type="match status" value="1"/>
</dbReference>
<dbReference type="PROSITE" id="PS50893">
    <property type="entry name" value="ABC_TRANSPORTER_2"/>
    <property type="match status" value="2"/>
</dbReference>
<evidence type="ECO:0000256" key="4">
    <source>
        <dbReference type="SAM" id="Coils"/>
    </source>
</evidence>
<feature type="coiled-coil region" evidence="4">
    <location>
        <begin position="561"/>
        <end position="588"/>
    </location>
</feature>
<keyword evidence="3" id="KW-0067">ATP-binding</keyword>
<dbReference type="InterPro" id="IPR032781">
    <property type="entry name" value="ABC_tran_Xtn"/>
</dbReference>
<evidence type="ECO:0000313" key="7">
    <source>
        <dbReference type="EMBL" id="CAB4684816.1"/>
    </source>
</evidence>
<dbReference type="GO" id="GO:0005524">
    <property type="term" value="F:ATP binding"/>
    <property type="evidence" value="ECO:0007669"/>
    <property type="project" value="UniProtKB-KW"/>
</dbReference>
<name>A0A6J6NF91_9ZZZZ</name>
<dbReference type="SMART" id="SM00382">
    <property type="entry name" value="AAA"/>
    <property type="match status" value="2"/>
</dbReference>
<dbReference type="Pfam" id="PF00005">
    <property type="entry name" value="ABC_tran"/>
    <property type="match status" value="2"/>
</dbReference>
<dbReference type="SUPFAM" id="SSF52540">
    <property type="entry name" value="P-loop containing nucleoside triphosphate hydrolases"/>
    <property type="match status" value="2"/>
</dbReference>
<evidence type="ECO:0000256" key="3">
    <source>
        <dbReference type="ARBA" id="ARBA00022840"/>
    </source>
</evidence>
<dbReference type="PROSITE" id="PS00211">
    <property type="entry name" value="ABC_TRANSPORTER_1"/>
    <property type="match status" value="2"/>
</dbReference>
<dbReference type="FunFam" id="3.40.50.300:FF:000309">
    <property type="entry name" value="ABC transporter ATP-binding protein"/>
    <property type="match status" value="1"/>
</dbReference>
<dbReference type="CDD" id="cd03221">
    <property type="entry name" value="ABCF_EF-3"/>
    <property type="match status" value="2"/>
</dbReference>
<feature type="domain" description="ABC transporter" evidence="6">
    <location>
        <begin position="326"/>
        <end position="539"/>
    </location>
</feature>
<keyword evidence="2" id="KW-0547">Nucleotide-binding</keyword>
<dbReference type="InterPro" id="IPR017871">
    <property type="entry name" value="ABC_transporter-like_CS"/>
</dbReference>
<sequence length="619" mass="68046">MAIVIASNLRKELSGSPLFDGVSFKVERRDRLALAGRNGAGKTTLLRGIAGEASIMGDFAWEKGARVALHDQRPPAASPRPLRDYVLAGTSDLAAIEDELRTLEQAMAGGTHDPATLRRYSEAQARLEHAGGYDWRSRAGAVVRGLGFTDDDLDRPLSTFSGGELTRASLARALAAQPDLLLLDEPTNHLDIESMEWLEEMLRTIDAAVILVAHDRWFLEAVTTAVLELEGGKSTYFPGKWHVWRREEAARQQHLQRTADRQADEIERLERFVTRFGAKATKARQAQSKQKQIDRLKEERVEVPKKERKTLGFEFLKPKRSGRVVLEAENITLTAGDKTLITGGSFAIERGEHVALVGHNGAGKTTLLETILGRRQPTAGVIRTGHDVEIAYFSQHEAELDERGTVLDAAVAGTGLRRPEAQNLLGRFLFSGYDEQEKPVTALSGGERRRLALAIVVASGANFLVLDEPTNHLDLESRESLEAALDAFPGAVLLVTHDRALLDAVSGRLIALENGKLHTYMGGWAEYRDREEDAGPPVAAKPAKVAKPATGRPGKPKLTPVELVERDIEKAEARVAELERKLAENWSDTKLLADHTAARTELEGLLARWESLFAEQEAD</sequence>
<dbReference type="InterPro" id="IPR003593">
    <property type="entry name" value="AAA+_ATPase"/>
</dbReference>
<dbReference type="GO" id="GO:0003676">
    <property type="term" value="F:nucleic acid binding"/>
    <property type="evidence" value="ECO:0007669"/>
    <property type="project" value="UniProtKB-ARBA"/>
</dbReference>